<reference evidence="1 2" key="1">
    <citation type="submission" date="2016-08" db="EMBL/GenBank/DDBJ databases">
        <title>Whole genome sequence of Pseudomonas graminis strain UASWS1507, a potential biological control agent for agriculture.</title>
        <authorList>
            <person name="Crovadore J."/>
            <person name="Calmin G."/>
            <person name="Chablais R."/>
            <person name="Cochard B."/>
            <person name="Lefort F."/>
        </authorList>
    </citation>
    <scope>NUCLEOTIDE SEQUENCE [LARGE SCALE GENOMIC DNA]</scope>
    <source>
        <strain evidence="1 2">UASWS1507</strain>
    </source>
</reference>
<evidence type="ECO:0000313" key="1">
    <source>
        <dbReference type="EMBL" id="OCX14116.1"/>
    </source>
</evidence>
<sequence length="94" mass="11150">MENAEFSVLDECLKQFLSKAVGDDYYLLIDEDWRYCGAYTGRGLILNMEFEFNKCQSDEVRLISADLSAEITIDYIESYNEKLFEFRLRKYELT</sequence>
<protein>
    <submittedName>
        <fullName evidence="1">Uncharacterized protein</fullName>
    </submittedName>
</protein>
<organism evidence="1 2">
    <name type="scientific">Pseudomonas graminis</name>
    <dbReference type="NCBI Taxonomy" id="158627"/>
    <lineage>
        <taxon>Bacteria</taxon>
        <taxon>Pseudomonadati</taxon>
        <taxon>Pseudomonadota</taxon>
        <taxon>Gammaproteobacteria</taxon>
        <taxon>Pseudomonadales</taxon>
        <taxon>Pseudomonadaceae</taxon>
        <taxon>Pseudomonas</taxon>
    </lineage>
</organism>
<name>A0A1C2DHJ6_9PSED</name>
<gene>
    <name evidence="1" type="ORF">BBI10_21470</name>
</gene>
<evidence type="ECO:0000313" key="2">
    <source>
        <dbReference type="Proteomes" id="UP000095143"/>
    </source>
</evidence>
<proteinExistence type="predicted"/>
<dbReference type="Proteomes" id="UP000095143">
    <property type="component" value="Unassembled WGS sequence"/>
</dbReference>
<comment type="caution">
    <text evidence="1">The sequence shown here is derived from an EMBL/GenBank/DDBJ whole genome shotgun (WGS) entry which is preliminary data.</text>
</comment>
<dbReference type="EMBL" id="MDEN01000068">
    <property type="protein sequence ID" value="OCX14116.1"/>
    <property type="molecule type" value="Genomic_DNA"/>
</dbReference>
<accession>A0A1C2DHJ6</accession>
<dbReference type="AlphaFoldDB" id="A0A1C2DHJ6"/>